<dbReference type="HOGENOM" id="CLU_000604_1_2_4"/>
<dbReference type="AlphaFoldDB" id="Q2T5R0"/>
<keyword evidence="8" id="KW-1185">Reference proteome</keyword>
<evidence type="ECO:0000256" key="2">
    <source>
        <dbReference type="ARBA" id="ARBA00022519"/>
    </source>
</evidence>
<dbReference type="PANTHER" id="PTHR43038:SF3">
    <property type="entry name" value="ABC TRANSPORTER G FAMILY MEMBER 20 ISOFORM X1"/>
    <property type="match status" value="1"/>
</dbReference>
<dbReference type="RefSeq" id="WP_009896936.1">
    <property type="nucleotide sequence ID" value="NC_007650.1"/>
</dbReference>
<keyword evidence="1" id="KW-1003">Cell membrane</keyword>
<accession>Q2T5R0</accession>
<dbReference type="GeneID" id="45118743"/>
<dbReference type="SUPFAM" id="SSF52540">
    <property type="entry name" value="P-loop containing nucleoside triphosphate hydrolases"/>
    <property type="match status" value="1"/>
</dbReference>
<organism evidence="7 8">
    <name type="scientific">Burkholderia thailandensis (strain ATCC 700388 / DSM 13276 / CCUG 48851 / CIP 106301 / E264)</name>
    <dbReference type="NCBI Taxonomy" id="271848"/>
    <lineage>
        <taxon>Bacteria</taxon>
        <taxon>Pseudomonadati</taxon>
        <taxon>Pseudomonadota</taxon>
        <taxon>Betaproteobacteria</taxon>
        <taxon>Burkholderiales</taxon>
        <taxon>Burkholderiaceae</taxon>
        <taxon>Burkholderia</taxon>
        <taxon>pseudomallei group</taxon>
    </lineage>
</organism>
<evidence type="ECO:0000313" key="8">
    <source>
        <dbReference type="Proteomes" id="UP000001930"/>
    </source>
</evidence>
<keyword evidence="3" id="KW-0547">Nucleotide-binding</keyword>
<dbReference type="Proteomes" id="UP000001930">
    <property type="component" value="Chromosome II"/>
</dbReference>
<dbReference type="InterPro" id="IPR017871">
    <property type="entry name" value="ABC_transporter-like_CS"/>
</dbReference>
<feature type="region of interest" description="Disordered" evidence="5">
    <location>
        <begin position="1"/>
        <end position="26"/>
    </location>
</feature>
<dbReference type="InterPro" id="IPR003439">
    <property type="entry name" value="ABC_transporter-like_ATP-bd"/>
</dbReference>
<keyword evidence="2" id="KW-0997">Cell inner membrane</keyword>
<protein>
    <submittedName>
        <fullName evidence="7">ABC transporter, ATP-binding protein</fullName>
    </submittedName>
</protein>
<keyword evidence="4 7" id="KW-0067">ATP-binding</keyword>
<dbReference type="CDD" id="cd03230">
    <property type="entry name" value="ABC_DR_subfamily_A"/>
    <property type="match status" value="1"/>
</dbReference>
<dbReference type="GO" id="GO:0005524">
    <property type="term" value="F:ATP binding"/>
    <property type="evidence" value="ECO:0007669"/>
    <property type="project" value="UniProtKB-KW"/>
</dbReference>
<dbReference type="PROSITE" id="PS50893">
    <property type="entry name" value="ABC_TRANSPORTER_2"/>
    <property type="match status" value="1"/>
</dbReference>
<proteinExistence type="predicted"/>
<evidence type="ECO:0000313" key="7">
    <source>
        <dbReference type="EMBL" id="ABC36212.1"/>
    </source>
</evidence>
<dbReference type="PROSITE" id="PS00211">
    <property type="entry name" value="ABC_TRANSPORTER_1"/>
    <property type="match status" value="1"/>
</dbReference>
<dbReference type="InterPro" id="IPR027417">
    <property type="entry name" value="P-loop_NTPase"/>
</dbReference>
<dbReference type="InterPro" id="IPR003593">
    <property type="entry name" value="AAA+_ATPase"/>
</dbReference>
<dbReference type="KEGG" id="bte:BTH_II1293"/>
<evidence type="ECO:0000256" key="4">
    <source>
        <dbReference type="ARBA" id="ARBA00022840"/>
    </source>
</evidence>
<reference evidence="7 8" key="1">
    <citation type="journal article" date="2005" name="BMC Genomics">
        <title>Bacterial genome adaptation to niches: divergence of the potential virulence genes in three Burkholderia species of different survival strategies.</title>
        <authorList>
            <person name="Kim H.S."/>
            <person name="Schell M.A."/>
            <person name="Yu Y."/>
            <person name="Ulrich R.L."/>
            <person name="Sarria S.H."/>
            <person name="Nierman W.C."/>
            <person name="DeShazer D."/>
        </authorList>
    </citation>
    <scope>NUCLEOTIDE SEQUENCE [LARGE SCALE GENOMIC DNA]</scope>
    <source>
        <strain evidence="8">ATCC 700388 / DSM 13276 / CCUG 48851 / CIP 106301 / E264</strain>
    </source>
</reference>
<evidence type="ECO:0000256" key="3">
    <source>
        <dbReference type="ARBA" id="ARBA00022741"/>
    </source>
</evidence>
<name>Q2T5R0_BURTA</name>
<evidence type="ECO:0000259" key="6">
    <source>
        <dbReference type="PROSITE" id="PS50893"/>
    </source>
</evidence>
<dbReference type="Pfam" id="PF00005">
    <property type="entry name" value="ABC_tran"/>
    <property type="match status" value="1"/>
</dbReference>
<dbReference type="Gene3D" id="3.40.50.300">
    <property type="entry name" value="P-loop containing nucleotide triphosphate hydrolases"/>
    <property type="match status" value="1"/>
</dbReference>
<dbReference type="PANTHER" id="PTHR43038">
    <property type="entry name" value="ATP-BINDING CASSETTE, SUB-FAMILY H, MEMBER 1"/>
    <property type="match status" value="1"/>
</dbReference>
<dbReference type="EMBL" id="CP000085">
    <property type="protein sequence ID" value="ABC36212.1"/>
    <property type="molecule type" value="Genomic_DNA"/>
</dbReference>
<evidence type="ECO:0000256" key="1">
    <source>
        <dbReference type="ARBA" id="ARBA00022475"/>
    </source>
</evidence>
<dbReference type="GO" id="GO:0016887">
    <property type="term" value="F:ATP hydrolysis activity"/>
    <property type="evidence" value="ECO:0007669"/>
    <property type="project" value="InterPro"/>
</dbReference>
<sequence>MTRATIPPARGTPGAPRAAEASARAGAARPDAHAVVVARGLTKRFGAFTAVDALDLSIARGEVVGFIGPNGAGKSTTIRLLCGLFAPSAGSATVAGFDVGTQAEAVRAHIGYMSQKFSLYGDLSCRENLRFFAGIYQVPRDIRDARIRFAIEMAGLEGREDALVSTLAGGWRQRLALGCAILHRPPVLFLDEPTSGVEPQARRRFWDLIHGLAADGVTVLVSTHYMDEAEYCNRIALIDAGRLIALGSPQALRERELGGALFELACAPLGEAVTVLRGARGVIDASIFGDRLHVLVARDMPALALRDALAAARIDAGEPQPVRPSLEDVFVRLVARADERKRSEPCASGG</sequence>
<gene>
    <name evidence="7" type="ordered locus">BTH_II1293</name>
</gene>
<feature type="domain" description="ABC transporter" evidence="6">
    <location>
        <begin position="36"/>
        <end position="265"/>
    </location>
</feature>
<evidence type="ECO:0000256" key="5">
    <source>
        <dbReference type="SAM" id="MobiDB-lite"/>
    </source>
</evidence>
<dbReference type="SMART" id="SM00382">
    <property type="entry name" value="AAA"/>
    <property type="match status" value="1"/>
</dbReference>
<keyword evidence="2" id="KW-0472">Membrane</keyword>